<dbReference type="FunFam" id="1.20.1270.50:FF:000001">
    <property type="entry name" value="Alpha-mannosidase"/>
    <property type="match status" value="1"/>
</dbReference>
<feature type="domain" description="Glycoside hydrolase family 38 central" evidence="18">
    <location>
        <begin position="458"/>
        <end position="523"/>
    </location>
</feature>
<evidence type="ECO:0000256" key="11">
    <source>
        <dbReference type="ARBA" id="ARBA00023136"/>
    </source>
</evidence>
<comment type="similarity">
    <text evidence="3 16">Belongs to the glycosyl hydrolase 38 family.</text>
</comment>
<dbReference type="PANTHER" id="PTHR11607:SF69">
    <property type="entry name" value="ALPHA-MANNOSIDASE 2"/>
    <property type="match status" value="1"/>
</dbReference>
<dbReference type="GO" id="GO:0030246">
    <property type="term" value="F:carbohydrate binding"/>
    <property type="evidence" value="ECO:0007669"/>
    <property type="project" value="InterPro"/>
</dbReference>
<dbReference type="SMART" id="SM00872">
    <property type="entry name" value="Alpha-mann_mid"/>
    <property type="match status" value="1"/>
</dbReference>
<dbReference type="GO" id="GO:0006013">
    <property type="term" value="P:mannose metabolic process"/>
    <property type="evidence" value="ECO:0007669"/>
    <property type="project" value="InterPro"/>
</dbReference>
<dbReference type="InterPro" id="IPR011330">
    <property type="entry name" value="Glyco_hydro/deAcase_b/a-brl"/>
</dbReference>
<evidence type="ECO:0000313" key="19">
    <source>
        <dbReference type="EMBL" id="KAG8456320.1"/>
    </source>
</evidence>
<dbReference type="AlphaFoldDB" id="A0A8T2KLI9"/>
<keyword evidence="10" id="KW-0333">Golgi apparatus</keyword>
<organism evidence="19 20">
    <name type="scientific">Hymenochirus boettgeri</name>
    <name type="common">Congo dwarf clawed frog</name>
    <dbReference type="NCBI Taxonomy" id="247094"/>
    <lineage>
        <taxon>Eukaryota</taxon>
        <taxon>Metazoa</taxon>
        <taxon>Chordata</taxon>
        <taxon>Craniata</taxon>
        <taxon>Vertebrata</taxon>
        <taxon>Euteleostomi</taxon>
        <taxon>Amphibia</taxon>
        <taxon>Batrachia</taxon>
        <taxon>Anura</taxon>
        <taxon>Pipoidea</taxon>
        <taxon>Pipidae</taxon>
        <taxon>Pipinae</taxon>
        <taxon>Hymenochirus</taxon>
    </lineage>
</organism>
<dbReference type="InterPro" id="IPR028995">
    <property type="entry name" value="Glyco_hydro_57/38_cen_sf"/>
</dbReference>
<feature type="transmembrane region" description="Helical" evidence="17">
    <location>
        <begin position="7"/>
        <end position="26"/>
    </location>
</feature>
<dbReference type="Gene3D" id="1.20.1270.50">
    <property type="entry name" value="Glycoside hydrolase family 38, central domain"/>
    <property type="match status" value="1"/>
</dbReference>
<dbReference type="SUPFAM" id="SSF88713">
    <property type="entry name" value="Glycoside hydrolase/deacetylase"/>
    <property type="match status" value="1"/>
</dbReference>
<sequence>MKLSRQITVLGSAVFCVVIFSLYLMLDRGQLDQPKSPRREGAFPKGQLSILQDKIDHLERLLAENNEIISNIRDSVINLSETVKDGQKNSDSVHLNHGSFSQLEPSPPVFLSINNGDCQFASASGNLKSNVQMLDIYDILPFDNPDGGVWKQGFDITYDEHEWDNEPLQVFVVPHSHNDPGWLKTFDDYFRDQTQHILNNMVVKLQEDKSRKFIWSEISYFSKWWDSIDNQKKEAVKRPKSGWAIDPFGHSPTMAYLLKRSGMLNMVIQRVHYSVKKYFSAKHTLEFYWRQNWDLGQSTDILCHMMPFYSYDVPHTCGPDPKVCCQFDFKRLPGGRVNCPWRVPPEPIDEGNIQHRSWMILDQYRKKSKLFRTKVLLVPLGDDFRYSDSLEWDQQYDNYQKLFNYMNSHPDLNVKAQFGTISDYFKALRKAGNADNPNSESFPVLSGDFFTYADRDDHYWTAEILYTFVLVQTHKYKKLQSFPSDEHYKLLTEARKNLGLFQHHDAITGTAKDWVVVDYGTRLFHSLMNLKRVIIDAAHVLVLKDKEMYAYDPSSPFFNMDDVQPTQDALPQKTILKITKNPRNLIIYNPIEQERDSLVSVYVSTSKIQVLNSAGQSVKTLVSAVWNGDSAPSQESYQVSFLAHIPALGLSVFQLVEAENPYAIKANYTIFVPGKSKNKVLDVNFKITEIDTIGDDLTIENTHLKLWFSASSGLLQKIQTKEDGKTHNVKVEFFWYGTTNNRDKSGAYLFLPDGEAKPYVYSDPPIMRVTRGNLFSEVVCMFRHVTHTVRLYNIQGTEGQSLEITNIVDIRGEFNREVVMRITSDIKSKNRFYTDLNGYQIQPRRTFIKLPLQANVYPMTSMAYVQDNENRMTLNSAQSLGVASLRSGQLEIFMDRRLMQDDNRGLGQGIQDNKITSNLFRLLLEKRTGKDEREDDKPVSYPSLLSHMTSTFLNHPLIPMAATADNGAPVSLNAFLPLASSMPCDIHLVNLRTIQAKVAPVPSDEAALILHRKGFDCKFTNKDLGLLCSTTQGKISAHQLFDGFSIQSITPSSLSLMYSSSDSRNISEIKMSPMDISTFRIKLR</sequence>
<evidence type="ECO:0000256" key="6">
    <source>
        <dbReference type="ARBA" id="ARBA00022801"/>
    </source>
</evidence>
<dbReference type="FunFam" id="2.60.40.1180:FF:000019">
    <property type="entry name" value="Alpha-mannosidase 2"/>
    <property type="match status" value="1"/>
</dbReference>
<dbReference type="InterPro" id="IPR015341">
    <property type="entry name" value="Glyco_hydro_38_cen"/>
</dbReference>
<evidence type="ECO:0000256" key="5">
    <source>
        <dbReference type="ARBA" id="ARBA00022723"/>
    </source>
</evidence>
<evidence type="ECO:0000256" key="9">
    <source>
        <dbReference type="ARBA" id="ARBA00022989"/>
    </source>
</evidence>
<dbReference type="EC" id="3.2.1.-" evidence="16"/>
<dbReference type="Gene3D" id="2.60.40.1180">
    <property type="entry name" value="Golgi alpha-mannosidase II"/>
    <property type="match status" value="1"/>
</dbReference>
<dbReference type="PANTHER" id="PTHR11607">
    <property type="entry name" value="ALPHA-MANNOSIDASE"/>
    <property type="match status" value="1"/>
</dbReference>
<keyword evidence="6 16" id="KW-0378">Hydrolase</keyword>
<dbReference type="InterPro" id="IPR011682">
    <property type="entry name" value="Glyco_hydro_38_C"/>
</dbReference>
<evidence type="ECO:0000256" key="17">
    <source>
        <dbReference type="SAM" id="Phobius"/>
    </source>
</evidence>
<keyword evidence="4 17" id="KW-0812">Transmembrane</keyword>
<comment type="caution">
    <text evidence="19">The sequence shown here is derived from an EMBL/GenBank/DDBJ whole genome shotgun (WGS) entry which is preliminary data.</text>
</comment>
<gene>
    <name evidence="19" type="ORF">GDO86_002201</name>
</gene>
<evidence type="ECO:0000256" key="7">
    <source>
        <dbReference type="ARBA" id="ARBA00022833"/>
    </source>
</evidence>
<dbReference type="Gene3D" id="2.70.98.30">
    <property type="entry name" value="Golgi alpha-mannosidase II, domain 4"/>
    <property type="match status" value="1"/>
</dbReference>
<keyword evidence="7 16" id="KW-0862">Zinc</keyword>
<comment type="subcellular location">
    <subcellularLocation>
        <location evidence="1">Golgi apparatus membrane</location>
        <topology evidence="1">Single-pass type II membrane protein</topology>
    </subcellularLocation>
</comment>
<reference evidence="19" key="1">
    <citation type="thesis" date="2020" institute="ProQuest LLC" country="789 East Eisenhower Parkway, Ann Arbor, MI, USA">
        <title>Comparative Genomics and Chromosome Evolution.</title>
        <authorList>
            <person name="Mudd A.B."/>
        </authorList>
    </citation>
    <scope>NUCLEOTIDE SEQUENCE</scope>
    <source>
        <strain evidence="19">Female2</strain>
        <tissue evidence="19">Blood</tissue>
    </source>
</reference>
<keyword evidence="5 16" id="KW-0479">Metal-binding</keyword>
<dbReference type="OrthoDB" id="10261055at2759"/>
<dbReference type="Gene3D" id="3.20.110.10">
    <property type="entry name" value="Glycoside hydrolase 38, N terminal domain"/>
    <property type="match status" value="2"/>
</dbReference>
<dbReference type="InterPro" id="IPR000602">
    <property type="entry name" value="Glyco_hydro_38_N"/>
</dbReference>
<evidence type="ECO:0000256" key="15">
    <source>
        <dbReference type="ARBA" id="ARBA00093232"/>
    </source>
</evidence>
<dbReference type="Pfam" id="PF09261">
    <property type="entry name" value="Alpha-mann_mid"/>
    <property type="match status" value="1"/>
</dbReference>
<dbReference type="SUPFAM" id="SSF74650">
    <property type="entry name" value="Galactose mutarotase-like"/>
    <property type="match status" value="1"/>
</dbReference>
<comment type="cofactor">
    <cofactor evidence="16">
        <name>Zn(2+)</name>
        <dbReference type="ChEBI" id="CHEBI:29105"/>
    </cofactor>
    <text evidence="16">Binds 1 zinc ion per subunit.</text>
</comment>
<keyword evidence="13 16" id="KW-0326">Glycosidase</keyword>
<dbReference type="Proteomes" id="UP000812440">
    <property type="component" value="Chromosome 1"/>
</dbReference>
<evidence type="ECO:0000256" key="10">
    <source>
        <dbReference type="ARBA" id="ARBA00023034"/>
    </source>
</evidence>
<evidence type="ECO:0000256" key="16">
    <source>
        <dbReference type="RuleBase" id="RU361199"/>
    </source>
</evidence>
<dbReference type="InterPro" id="IPR027291">
    <property type="entry name" value="Glyco_hydro_38_N_sf"/>
</dbReference>
<dbReference type="Pfam" id="PF01074">
    <property type="entry name" value="Glyco_hydro_38N"/>
    <property type="match status" value="1"/>
</dbReference>
<dbReference type="InterPro" id="IPR050843">
    <property type="entry name" value="Glycosyl_Hydrlase_38"/>
</dbReference>
<comment type="catalytic activity">
    <reaction evidence="15">
        <text>N(4)-{beta-D-GlcNAc-(1-&gt;2)-alpha-D-Man-(1-&gt;3)-[alpha-D-Man-(1-&gt;3)-[alpha-D-Man-(1-&gt;6)]-alpha-D-Man-(1-&gt;6)]-beta-D-Man-(1-&gt;4)-beta-D-GlcNAc-(1-&gt;4)-beta-D-GlcNAc}-L-asparaginyl-[protein] + 2 H2O = 2 alpha-D-mannopyranose + an N(4)-{beta-D-GlcNAc-(1-&gt;2)-alpha-D-Man-(1-&gt;3)-[alpha-D-Man-(1-&gt;6)]-beta-D-Man-(1-&gt;4)-beta-D-GlcNAc-(1-&gt;4)-beta-D-GlcNAc}-L-asparaginyl-[protein]</text>
        <dbReference type="Rhea" id="RHEA:56052"/>
        <dbReference type="Rhea" id="RHEA-COMP:14368"/>
        <dbReference type="Rhea" id="RHEA-COMP:14369"/>
        <dbReference type="ChEBI" id="CHEBI:15377"/>
        <dbReference type="ChEBI" id="CHEBI:28729"/>
        <dbReference type="ChEBI" id="CHEBI:60615"/>
        <dbReference type="ChEBI" id="CHEBI:60625"/>
        <dbReference type="EC" id="3.2.1.114"/>
    </reaction>
</comment>
<comment type="pathway">
    <text evidence="2">Protein modification; protein glycosylation.</text>
</comment>
<name>A0A8T2KLI9_9PIPI</name>
<evidence type="ECO:0000256" key="14">
    <source>
        <dbReference type="ARBA" id="ARBA00059516"/>
    </source>
</evidence>
<evidence type="ECO:0000256" key="12">
    <source>
        <dbReference type="ARBA" id="ARBA00023157"/>
    </source>
</evidence>
<evidence type="ECO:0000256" key="2">
    <source>
        <dbReference type="ARBA" id="ARBA00004922"/>
    </source>
</evidence>
<dbReference type="InterPro" id="IPR013780">
    <property type="entry name" value="Glyco_hydro_b"/>
</dbReference>
<accession>A0A8T2KLI9</accession>
<dbReference type="FunFam" id="3.20.110.10:FF:000016">
    <property type="entry name" value="Alpha-mannosidase"/>
    <property type="match status" value="1"/>
</dbReference>
<protein>
    <recommendedName>
        <fullName evidence="16">Alpha-mannosidase</fullName>
        <ecNumber evidence="16">3.2.1.-</ecNumber>
    </recommendedName>
</protein>
<proteinExistence type="inferred from homology"/>
<evidence type="ECO:0000256" key="1">
    <source>
        <dbReference type="ARBA" id="ARBA00004323"/>
    </source>
</evidence>
<evidence type="ECO:0000256" key="13">
    <source>
        <dbReference type="ARBA" id="ARBA00023295"/>
    </source>
</evidence>
<dbReference type="FunFam" id="2.70.98.30:FF:000002">
    <property type="entry name" value="Alpha-mannosidase"/>
    <property type="match status" value="1"/>
</dbReference>
<dbReference type="GO" id="GO:0004572">
    <property type="term" value="F:mannosyl-oligosaccharide 1,3-1,6-alpha-mannosidase activity"/>
    <property type="evidence" value="ECO:0007669"/>
    <property type="project" value="UniProtKB-EC"/>
</dbReference>
<keyword evidence="8" id="KW-0735">Signal-anchor</keyword>
<dbReference type="GO" id="GO:0000139">
    <property type="term" value="C:Golgi membrane"/>
    <property type="evidence" value="ECO:0007669"/>
    <property type="project" value="UniProtKB-SubCell"/>
</dbReference>
<evidence type="ECO:0000256" key="8">
    <source>
        <dbReference type="ARBA" id="ARBA00022968"/>
    </source>
</evidence>
<evidence type="ECO:0000313" key="20">
    <source>
        <dbReference type="Proteomes" id="UP000812440"/>
    </source>
</evidence>
<dbReference type="InterPro" id="IPR037094">
    <property type="entry name" value="Glyco_hydro_38_cen_sf"/>
</dbReference>
<evidence type="ECO:0000259" key="18">
    <source>
        <dbReference type="SMART" id="SM00872"/>
    </source>
</evidence>
<keyword evidence="12" id="KW-1015">Disulfide bond</keyword>
<dbReference type="SUPFAM" id="SSF88688">
    <property type="entry name" value="Families 57/38 glycoside transferase middle domain"/>
    <property type="match status" value="1"/>
</dbReference>
<dbReference type="InterPro" id="IPR011013">
    <property type="entry name" value="Gal_mutarotase_sf_dom"/>
</dbReference>
<dbReference type="GO" id="GO:0046872">
    <property type="term" value="F:metal ion binding"/>
    <property type="evidence" value="ECO:0007669"/>
    <property type="project" value="UniProtKB-KW"/>
</dbReference>
<dbReference type="Pfam" id="PF07748">
    <property type="entry name" value="Glyco_hydro_38C"/>
    <property type="match status" value="1"/>
</dbReference>
<dbReference type="GO" id="GO:0006491">
    <property type="term" value="P:N-glycan processing"/>
    <property type="evidence" value="ECO:0007669"/>
    <property type="project" value="TreeGrafter"/>
</dbReference>
<keyword evidence="9 17" id="KW-1133">Transmembrane helix</keyword>
<keyword evidence="11 17" id="KW-0472">Membrane</keyword>
<keyword evidence="20" id="KW-1185">Reference proteome</keyword>
<comment type="function">
    <text evidence="14">Catalyzes the first committed step in the biosynthesis of complex N-glycans. It controls conversion of high mannose to complex N-glycans; the final hydrolytic step in the N-glycan maturation pathway.</text>
</comment>
<evidence type="ECO:0000256" key="3">
    <source>
        <dbReference type="ARBA" id="ARBA00009792"/>
    </source>
</evidence>
<evidence type="ECO:0000256" key="4">
    <source>
        <dbReference type="ARBA" id="ARBA00022692"/>
    </source>
</evidence>
<dbReference type="EMBL" id="JAACNH010000001">
    <property type="protein sequence ID" value="KAG8456320.1"/>
    <property type="molecule type" value="Genomic_DNA"/>
</dbReference>